<dbReference type="KEGG" id="tva:4767335"/>
<dbReference type="OrthoDB" id="406368at2759"/>
<dbReference type="RefSeq" id="XP_001321639.1">
    <property type="nucleotide sequence ID" value="XM_001321604.1"/>
</dbReference>
<dbReference type="InterPro" id="IPR010736">
    <property type="entry name" value="SHIPPO-rpt"/>
</dbReference>
<gene>
    <name evidence="2" type="ORF">TVAG_420380</name>
</gene>
<dbReference type="VEuPathDB" id="TrichDB:TVAGG3_0425060"/>
<dbReference type="EMBL" id="DS113358">
    <property type="protein sequence ID" value="EAY09416.1"/>
    <property type="molecule type" value="Genomic_DNA"/>
</dbReference>
<evidence type="ECO:0000313" key="2">
    <source>
        <dbReference type="EMBL" id="EAY09416.1"/>
    </source>
</evidence>
<feature type="compositionally biased region" description="Basic and acidic residues" evidence="1">
    <location>
        <begin position="1"/>
        <end position="17"/>
    </location>
</feature>
<feature type="compositionally biased region" description="Polar residues" evidence="1">
    <location>
        <begin position="84"/>
        <end position="100"/>
    </location>
</feature>
<dbReference type="PANTHER" id="PTHR21580:SF28">
    <property type="entry name" value="BOREALIN N-TERMINAL DOMAIN-CONTAINING PROTEIN-RELATED"/>
    <property type="match status" value="1"/>
</dbReference>
<feature type="region of interest" description="Disordered" evidence="1">
    <location>
        <begin position="81"/>
        <end position="100"/>
    </location>
</feature>
<protein>
    <submittedName>
        <fullName evidence="2">Uncharacterized protein</fullName>
    </submittedName>
</protein>
<dbReference type="VEuPathDB" id="TrichDB:TVAG_420380"/>
<dbReference type="Proteomes" id="UP000001542">
    <property type="component" value="Unassembled WGS sequence"/>
</dbReference>
<dbReference type="PANTHER" id="PTHR21580">
    <property type="entry name" value="SHIPPO-1-RELATED"/>
    <property type="match status" value="1"/>
</dbReference>
<proteinExistence type="predicted"/>
<keyword evidence="3" id="KW-1185">Reference proteome</keyword>
<reference evidence="2" key="2">
    <citation type="journal article" date="2007" name="Science">
        <title>Draft genome sequence of the sexually transmitted pathogen Trichomonas vaginalis.</title>
        <authorList>
            <person name="Carlton J.M."/>
            <person name="Hirt R.P."/>
            <person name="Silva J.C."/>
            <person name="Delcher A.L."/>
            <person name="Schatz M."/>
            <person name="Zhao Q."/>
            <person name="Wortman J.R."/>
            <person name="Bidwell S.L."/>
            <person name="Alsmark U.C.M."/>
            <person name="Besteiro S."/>
            <person name="Sicheritz-Ponten T."/>
            <person name="Noel C.J."/>
            <person name="Dacks J.B."/>
            <person name="Foster P.G."/>
            <person name="Simillion C."/>
            <person name="Van de Peer Y."/>
            <person name="Miranda-Saavedra D."/>
            <person name="Barton G.J."/>
            <person name="Westrop G.D."/>
            <person name="Mueller S."/>
            <person name="Dessi D."/>
            <person name="Fiori P.L."/>
            <person name="Ren Q."/>
            <person name="Paulsen I."/>
            <person name="Zhang H."/>
            <person name="Bastida-Corcuera F.D."/>
            <person name="Simoes-Barbosa A."/>
            <person name="Brown M.T."/>
            <person name="Hayes R.D."/>
            <person name="Mukherjee M."/>
            <person name="Okumura C.Y."/>
            <person name="Schneider R."/>
            <person name="Smith A.J."/>
            <person name="Vanacova S."/>
            <person name="Villalvazo M."/>
            <person name="Haas B.J."/>
            <person name="Pertea M."/>
            <person name="Feldblyum T.V."/>
            <person name="Utterback T.R."/>
            <person name="Shu C.L."/>
            <person name="Osoegawa K."/>
            <person name="de Jong P.J."/>
            <person name="Hrdy I."/>
            <person name="Horvathova L."/>
            <person name="Zubacova Z."/>
            <person name="Dolezal P."/>
            <person name="Malik S.B."/>
            <person name="Logsdon J.M. Jr."/>
            <person name="Henze K."/>
            <person name="Gupta A."/>
            <person name="Wang C.C."/>
            <person name="Dunne R.L."/>
            <person name="Upcroft J.A."/>
            <person name="Upcroft P."/>
            <person name="White O."/>
            <person name="Salzberg S.L."/>
            <person name="Tang P."/>
            <person name="Chiu C.-H."/>
            <person name="Lee Y.-S."/>
            <person name="Embley T.M."/>
            <person name="Coombs G.H."/>
            <person name="Mottram J.C."/>
            <person name="Tachezy J."/>
            <person name="Fraser-Liggett C.M."/>
            <person name="Johnson P.J."/>
        </authorList>
    </citation>
    <scope>NUCLEOTIDE SEQUENCE [LARGE SCALE GENOMIC DNA]</scope>
    <source>
        <strain evidence="2">G3</strain>
    </source>
</reference>
<sequence length="288" mass="32517">MFIKYESERDFQFDGPRDVPGPGAYSPELKTTRLAPMIQGKYESKPPEPPLSGELKHTSWAPPKRPTSEFKSRSKRISAFDSDNAMTISPAPTSYQKTERSTLNIKPKTIGNFGSRANRFHDLEEDGPGPGVYESKPVEWVSSQRTCRIHTKTRQPKRDMNTPGPGTYNIAPKWESRIDRPKSSFGSARRLEWTDRQDTPGPGSYYLDRSMQVHGIKMRGVRADYNSIFNIPTRDNPAPGTYHSPSTLSARGFTISRQERFRENVDDTPGPGSYDVTAGPFIKKTYHV</sequence>
<evidence type="ECO:0000313" key="3">
    <source>
        <dbReference type="Proteomes" id="UP000001542"/>
    </source>
</evidence>
<accession>A2ED61</accession>
<organism evidence="2 3">
    <name type="scientific">Trichomonas vaginalis (strain ATCC PRA-98 / G3)</name>
    <dbReference type="NCBI Taxonomy" id="412133"/>
    <lineage>
        <taxon>Eukaryota</taxon>
        <taxon>Metamonada</taxon>
        <taxon>Parabasalia</taxon>
        <taxon>Trichomonadida</taxon>
        <taxon>Trichomonadidae</taxon>
        <taxon>Trichomonas</taxon>
    </lineage>
</organism>
<dbReference type="InParanoid" id="A2ED61"/>
<dbReference type="AlphaFoldDB" id="A2ED61"/>
<name>A2ED61_TRIV3</name>
<dbReference type="Pfam" id="PF07004">
    <property type="entry name" value="SHIPPO-rpt"/>
    <property type="match status" value="3"/>
</dbReference>
<feature type="region of interest" description="Disordered" evidence="1">
    <location>
        <begin position="1"/>
        <end position="75"/>
    </location>
</feature>
<feature type="region of interest" description="Disordered" evidence="1">
    <location>
        <begin position="153"/>
        <end position="172"/>
    </location>
</feature>
<evidence type="ECO:0000256" key="1">
    <source>
        <dbReference type="SAM" id="MobiDB-lite"/>
    </source>
</evidence>
<dbReference type="InterPro" id="IPR051291">
    <property type="entry name" value="CIMAP"/>
</dbReference>
<reference evidence="2" key="1">
    <citation type="submission" date="2006-10" db="EMBL/GenBank/DDBJ databases">
        <authorList>
            <person name="Amadeo P."/>
            <person name="Zhao Q."/>
            <person name="Wortman J."/>
            <person name="Fraser-Liggett C."/>
            <person name="Carlton J."/>
        </authorList>
    </citation>
    <scope>NUCLEOTIDE SEQUENCE</scope>
    <source>
        <strain evidence="2">G3</strain>
    </source>
</reference>